<dbReference type="InterPro" id="IPR004570">
    <property type="entry name" value="Phosphatidylglycerol_P_synth"/>
</dbReference>
<keyword evidence="19" id="KW-1185">Reference proteome</keyword>
<dbReference type="Gene3D" id="1.20.120.1760">
    <property type="match status" value="1"/>
</dbReference>
<keyword evidence="13" id="KW-1208">Phospholipid metabolism</keyword>
<evidence type="ECO:0000256" key="16">
    <source>
        <dbReference type="RuleBase" id="RU003750"/>
    </source>
</evidence>
<organism evidence="18 19">
    <name type="scientific">Pleionea mediterranea</name>
    <dbReference type="NCBI Taxonomy" id="523701"/>
    <lineage>
        <taxon>Bacteria</taxon>
        <taxon>Pseudomonadati</taxon>
        <taxon>Pseudomonadota</taxon>
        <taxon>Gammaproteobacteria</taxon>
        <taxon>Oceanospirillales</taxon>
        <taxon>Pleioneaceae</taxon>
        <taxon>Pleionea</taxon>
    </lineage>
</organism>
<keyword evidence="9 17" id="KW-1133">Transmembrane helix</keyword>
<dbReference type="AlphaFoldDB" id="A0A316FYP8"/>
<evidence type="ECO:0000256" key="3">
    <source>
        <dbReference type="ARBA" id="ARBA00010441"/>
    </source>
</evidence>
<dbReference type="PANTHER" id="PTHR14269:SF62">
    <property type="entry name" value="CDP-DIACYLGLYCEROL--GLYCEROL-3-PHOSPHATE 3-PHOSPHATIDYLTRANSFERASE 1, CHLOROPLASTIC"/>
    <property type="match status" value="1"/>
</dbReference>
<feature type="transmembrane region" description="Helical" evidence="17">
    <location>
        <begin position="154"/>
        <end position="180"/>
    </location>
</feature>
<evidence type="ECO:0000256" key="13">
    <source>
        <dbReference type="ARBA" id="ARBA00023264"/>
    </source>
</evidence>
<sequence length="192" mass="21708">MNIPNILTSFRILMIPVFVLVFYLPVEWNYKGAAIIFAVAGWTDWFDGYIARRFNMTSPLGAFLDPVADKLMVVISIVLIVELYETPWVAVPALVIIGREITITALREWMAEYGKSANVKVSFIGKVKTLWQLGAIFFLILGGAQPSLVDVFGYPLFVILGYFSLYVSVALTLWSMYIYIKAAWPYLTSKEL</sequence>
<dbReference type="InterPro" id="IPR043130">
    <property type="entry name" value="CDP-OH_PTrfase_TM_dom"/>
</dbReference>
<evidence type="ECO:0000256" key="15">
    <source>
        <dbReference type="NCBIfam" id="TIGR00560"/>
    </source>
</evidence>
<keyword evidence="8 17" id="KW-0812">Transmembrane</keyword>
<dbReference type="InterPro" id="IPR050324">
    <property type="entry name" value="CDP-alcohol_PTase-I"/>
</dbReference>
<comment type="pathway">
    <text evidence="2">Phospholipid metabolism; phosphatidylglycerol biosynthesis; phosphatidylglycerol from CDP-diacylglycerol: step 1/2.</text>
</comment>
<evidence type="ECO:0000256" key="8">
    <source>
        <dbReference type="ARBA" id="ARBA00022692"/>
    </source>
</evidence>
<evidence type="ECO:0000256" key="17">
    <source>
        <dbReference type="SAM" id="Phobius"/>
    </source>
</evidence>
<dbReference type="EMBL" id="QGGU01000003">
    <property type="protein sequence ID" value="PWK53255.1"/>
    <property type="molecule type" value="Genomic_DNA"/>
</dbReference>
<evidence type="ECO:0000256" key="6">
    <source>
        <dbReference type="ARBA" id="ARBA00022516"/>
    </source>
</evidence>
<comment type="subcellular location">
    <subcellularLocation>
        <location evidence="1">Membrane</location>
        <topology evidence="1">Multi-pass membrane protein</topology>
    </subcellularLocation>
</comment>
<evidence type="ECO:0000313" key="18">
    <source>
        <dbReference type="EMBL" id="PWK53255.1"/>
    </source>
</evidence>
<evidence type="ECO:0000256" key="11">
    <source>
        <dbReference type="ARBA" id="ARBA00023136"/>
    </source>
</evidence>
<comment type="caution">
    <text evidence="18">The sequence shown here is derived from an EMBL/GenBank/DDBJ whole genome shotgun (WGS) entry which is preliminary data.</text>
</comment>
<dbReference type="PANTHER" id="PTHR14269">
    <property type="entry name" value="CDP-DIACYLGLYCEROL--GLYCEROL-3-PHOSPHATE 3-PHOSPHATIDYLTRANSFERASE-RELATED"/>
    <property type="match status" value="1"/>
</dbReference>
<protein>
    <recommendedName>
        <fullName evidence="5 15">CDP-diacylglycerol--glycerol-3-phosphate 3-phosphatidyltransferase</fullName>
        <ecNumber evidence="4 15">2.7.8.5</ecNumber>
    </recommendedName>
</protein>
<dbReference type="PROSITE" id="PS00379">
    <property type="entry name" value="CDP_ALCOHOL_P_TRANSF"/>
    <property type="match status" value="1"/>
</dbReference>
<evidence type="ECO:0000256" key="14">
    <source>
        <dbReference type="ARBA" id="ARBA00048586"/>
    </source>
</evidence>
<keyword evidence="10" id="KW-0443">Lipid metabolism</keyword>
<evidence type="ECO:0000256" key="5">
    <source>
        <dbReference type="ARBA" id="ARBA00014944"/>
    </source>
</evidence>
<evidence type="ECO:0000256" key="4">
    <source>
        <dbReference type="ARBA" id="ARBA00013170"/>
    </source>
</evidence>
<name>A0A316FYP8_9GAMM</name>
<dbReference type="InterPro" id="IPR000462">
    <property type="entry name" value="CDP-OH_P_trans"/>
</dbReference>
<feature type="transmembrane region" description="Helical" evidence="17">
    <location>
        <begin position="6"/>
        <end position="26"/>
    </location>
</feature>
<proteinExistence type="inferred from homology"/>
<reference evidence="18 19" key="1">
    <citation type="submission" date="2018-05" db="EMBL/GenBank/DDBJ databases">
        <title>Genomic Encyclopedia of Type Strains, Phase IV (KMG-IV): sequencing the most valuable type-strain genomes for metagenomic binning, comparative biology and taxonomic classification.</title>
        <authorList>
            <person name="Goeker M."/>
        </authorList>
    </citation>
    <scope>NUCLEOTIDE SEQUENCE [LARGE SCALE GENOMIC DNA]</scope>
    <source>
        <strain evidence="18 19">DSM 25350</strain>
    </source>
</reference>
<evidence type="ECO:0000256" key="12">
    <source>
        <dbReference type="ARBA" id="ARBA00023209"/>
    </source>
</evidence>
<gene>
    <name evidence="18" type="ORF">C8D97_10381</name>
</gene>
<dbReference type="GO" id="GO:0046474">
    <property type="term" value="P:glycerophospholipid biosynthetic process"/>
    <property type="evidence" value="ECO:0007669"/>
    <property type="project" value="TreeGrafter"/>
</dbReference>
<evidence type="ECO:0000256" key="10">
    <source>
        <dbReference type="ARBA" id="ARBA00023098"/>
    </source>
</evidence>
<dbReference type="GO" id="GO:0005886">
    <property type="term" value="C:plasma membrane"/>
    <property type="evidence" value="ECO:0007669"/>
    <property type="project" value="TreeGrafter"/>
</dbReference>
<dbReference type="RefSeq" id="WP_109762364.1">
    <property type="nucleotide sequence ID" value="NZ_QGGU01000003.1"/>
</dbReference>
<dbReference type="Proteomes" id="UP000245790">
    <property type="component" value="Unassembled WGS sequence"/>
</dbReference>
<keyword evidence="12" id="KW-0594">Phospholipid biosynthesis</keyword>
<comment type="similarity">
    <text evidence="3 16">Belongs to the CDP-alcohol phosphatidyltransferase class-I family.</text>
</comment>
<dbReference type="NCBIfam" id="TIGR00560">
    <property type="entry name" value="pgsA"/>
    <property type="match status" value="1"/>
</dbReference>
<dbReference type="OrthoDB" id="9796672at2"/>
<dbReference type="GO" id="GO:0008444">
    <property type="term" value="F:CDP-diacylglycerol-glycerol-3-phosphate 3-phosphatidyltransferase activity"/>
    <property type="evidence" value="ECO:0007669"/>
    <property type="project" value="UniProtKB-UniRule"/>
</dbReference>
<dbReference type="PIRSF" id="PIRSF000847">
    <property type="entry name" value="Phos_ph_gly_syn"/>
    <property type="match status" value="1"/>
</dbReference>
<accession>A0A316FYP8</accession>
<evidence type="ECO:0000256" key="1">
    <source>
        <dbReference type="ARBA" id="ARBA00004141"/>
    </source>
</evidence>
<evidence type="ECO:0000313" key="19">
    <source>
        <dbReference type="Proteomes" id="UP000245790"/>
    </source>
</evidence>
<dbReference type="EC" id="2.7.8.5" evidence="4 15"/>
<dbReference type="InterPro" id="IPR048254">
    <property type="entry name" value="CDP_ALCOHOL_P_TRANSF_CS"/>
</dbReference>
<comment type="catalytic activity">
    <reaction evidence="14">
        <text>a CDP-1,2-diacyl-sn-glycerol + sn-glycerol 3-phosphate = a 1,2-diacyl-sn-glycero-3-phospho-(1'-sn-glycero-3'-phosphate) + CMP + H(+)</text>
        <dbReference type="Rhea" id="RHEA:12593"/>
        <dbReference type="ChEBI" id="CHEBI:15378"/>
        <dbReference type="ChEBI" id="CHEBI:57597"/>
        <dbReference type="ChEBI" id="CHEBI:58332"/>
        <dbReference type="ChEBI" id="CHEBI:60110"/>
        <dbReference type="ChEBI" id="CHEBI:60377"/>
        <dbReference type="EC" id="2.7.8.5"/>
    </reaction>
</comment>
<dbReference type="Pfam" id="PF01066">
    <property type="entry name" value="CDP-OH_P_transf"/>
    <property type="match status" value="1"/>
</dbReference>
<feature type="transmembrane region" description="Helical" evidence="17">
    <location>
        <begin position="130"/>
        <end position="148"/>
    </location>
</feature>
<keyword evidence="7 16" id="KW-0808">Transferase</keyword>
<evidence type="ECO:0000256" key="7">
    <source>
        <dbReference type="ARBA" id="ARBA00022679"/>
    </source>
</evidence>
<keyword evidence="11 17" id="KW-0472">Membrane</keyword>
<evidence type="ECO:0000256" key="9">
    <source>
        <dbReference type="ARBA" id="ARBA00022989"/>
    </source>
</evidence>
<feature type="transmembrane region" description="Helical" evidence="17">
    <location>
        <begin position="71"/>
        <end position="97"/>
    </location>
</feature>
<evidence type="ECO:0000256" key="2">
    <source>
        <dbReference type="ARBA" id="ARBA00005042"/>
    </source>
</evidence>
<keyword evidence="6" id="KW-0444">Lipid biosynthesis</keyword>